<feature type="region of interest" description="Disordered" evidence="8">
    <location>
        <begin position="265"/>
        <end position="289"/>
    </location>
</feature>
<feature type="compositionally biased region" description="Polar residues" evidence="8">
    <location>
        <begin position="275"/>
        <end position="289"/>
    </location>
</feature>
<feature type="domain" description="HTH myb-type" evidence="10">
    <location>
        <begin position="1"/>
        <end position="54"/>
    </location>
</feature>
<dbReference type="OrthoDB" id="2143914at2759"/>
<evidence type="ECO:0000256" key="3">
    <source>
        <dbReference type="ARBA" id="ARBA00023015"/>
    </source>
</evidence>
<dbReference type="PANTHER" id="PTHR47997">
    <property type="entry name" value="MYB DOMAIN PROTEIN 55"/>
    <property type="match status" value="1"/>
</dbReference>
<sequence>MRKGLWSPDEDEKLRNCIALHTSGSWSDIARKAGLQRCGKSCRRRWMNHLRPDLKREKFTLEEVKLVTKLHQTLGNKWSEIATYLVGRTDNDVKNLWNTQIKRQLKNGQYDPISKSTSRQFNGFLFGMDSTFEKMEHPYIEMAMQPRDDCSAKKTQLMANSLSPLSTYALELNLQHNLEDVNQIHVDDINKGTSSLFTSKAYTNEDAHVTTISQYARQGEDPFCCLLDECDITGNIGEYVPKLDECKSQISPNESKYSNIHPHMSVSHASWEGPGSSNDSRSSTGTINLGDDTSSVCKPSLCELQYQLQSQEALGNHDHNQYLKDDDNDVSSLSRRESWSSTSCEQWALEALIGYCDAYTKTTWP</sequence>
<keyword evidence="7" id="KW-0539">Nucleus</keyword>
<evidence type="ECO:0000256" key="1">
    <source>
        <dbReference type="ARBA" id="ARBA00004123"/>
    </source>
</evidence>
<reference evidence="11" key="1">
    <citation type="submission" date="2021-01" db="EMBL/GenBank/DDBJ databases">
        <title>Adiantum capillus-veneris genome.</title>
        <authorList>
            <person name="Fang Y."/>
            <person name="Liao Q."/>
        </authorList>
    </citation>
    <scope>NUCLEOTIDE SEQUENCE</scope>
    <source>
        <strain evidence="11">H3</strain>
        <tissue evidence="11">Leaf</tissue>
    </source>
</reference>
<dbReference type="Proteomes" id="UP000886520">
    <property type="component" value="Chromosome 1"/>
</dbReference>
<protein>
    <submittedName>
        <fullName evidence="11">Uncharacterized protein</fullName>
    </submittedName>
</protein>
<dbReference type="PROSITE" id="PS50090">
    <property type="entry name" value="MYB_LIKE"/>
    <property type="match status" value="2"/>
</dbReference>
<evidence type="ECO:0000259" key="9">
    <source>
        <dbReference type="PROSITE" id="PS50090"/>
    </source>
</evidence>
<evidence type="ECO:0000313" key="12">
    <source>
        <dbReference type="Proteomes" id="UP000886520"/>
    </source>
</evidence>
<dbReference type="PROSITE" id="PS51294">
    <property type="entry name" value="HTH_MYB"/>
    <property type="match status" value="2"/>
</dbReference>
<evidence type="ECO:0000256" key="6">
    <source>
        <dbReference type="ARBA" id="ARBA00023163"/>
    </source>
</evidence>
<proteinExistence type="predicted"/>
<dbReference type="InterPro" id="IPR009057">
    <property type="entry name" value="Homeodomain-like_sf"/>
</dbReference>
<dbReference type="GO" id="GO:0005634">
    <property type="term" value="C:nucleus"/>
    <property type="evidence" value="ECO:0007669"/>
    <property type="project" value="UniProtKB-SubCell"/>
</dbReference>
<comment type="subcellular location">
    <subcellularLocation>
        <location evidence="1">Nucleus</location>
    </subcellularLocation>
</comment>
<dbReference type="FunFam" id="1.10.10.60:FF:000077">
    <property type="entry name" value="MYB transcription factor"/>
    <property type="match status" value="1"/>
</dbReference>
<dbReference type="CDD" id="cd00167">
    <property type="entry name" value="SANT"/>
    <property type="match status" value="2"/>
</dbReference>
<dbReference type="EMBL" id="JABFUD020000001">
    <property type="protein sequence ID" value="KAI5084483.1"/>
    <property type="molecule type" value="Genomic_DNA"/>
</dbReference>
<evidence type="ECO:0000256" key="4">
    <source>
        <dbReference type="ARBA" id="ARBA00023125"/>
    </source>
</evidence>
<evidence type="ECO:0000256" key="8">
    <source>
        <dbReference type="SAM" id="MobiDB-lite"/>
    </source>
</evidence>
<keyword evidence="6" id="KW-0804">Transcription</keyword>
<keyword evidence="5" id="KW-0010">Activator</keyword>
<dbReference type="GO" id="GO:0045893">
    <property type="term" value="P:positive regulation of DNA-templated transcription"/>
    <property type="evidence" value="ECO:0007669"/>
    <property type="project" value="UniProtKB-ARBA"/>
</dbReference>
<keyword evidence="3" id="KW-0805">Transcription regulation</keyword>
<organism evidence="11 12">
    <name type="scientific">Adiantum capillus-veneris</name>
    <name type="common">Maidenhair fern</name>
    <dbReference type="NCBI Taxonomy" id="13818"/>
    <lineage>
        <taxon>Eukaryota</taxon>
        <taxon>Viridiplantae</taxon>
        <taxon>Streptophyta</taxon>
        <taxon>Embryophyta</taxon>
        <taxon>Tracheophyta</taxon>
        <taxon>Polypodiopsida</taxon>
        <taxon>Polypodiidae</taxon>
        <taxon>Polypodiales</taxon>
        <taxon>Pteridineae</taxon>
        <taxon>Pteridaceae</taxon>
        <taxon>Vittarioideae</taxon>
        <taxon>Adiantum</taxon>
    </lineage>
</organism>
<dbReference type="AlphaFoldDB" id="A0A9D4VFD5"/>
<dbReference type="InterPro" id="IPR001005">
    <property type="entry name" value="SANT/Myb"/>
</dbReference>
<dbReference type="SUPFAM" id="SSF46689">
    <property type="entry name" value="Homeodomain-like"/>
    <property type="match status" value="1"/>
</dbReference>
<name>A0A9D4VFD5_ADICA</name>
<dbReference type="PANTHER" id="PTHR47997:SF75">
    <property type="entry name" value="MYB DOMAIN PROTEIN 55"/>
    <property type="match status" value="1"/>
</dbReference>
<feature type="domain" description="Myb-like" evidence="9">
    <location>
        <begin position="51"/>
        <end position="101"/>
    </location>
</feature>
<dbReference type="Pfam" id="PF00249">
    <property type="entry name" value="Myb_DNA-binding"/>
    <property type="match status" value="2"/>
</dbReference>
<dbReference type="InterPro" id="IPR017930">
    <property type="entry name" value="Myb_dom"/>
</dbReference>
<evidence type="ECO:0000259" key="10">
    <source>
        <dbReference type="PROSITE" id="PS51294"/>
    </source>
</evidence>
<dbReference type="InterPro" id="IPR051953">
    <property type="entry name" value="Plant_SW-associated_TFs"/>
</dbReference>
<dbReference type="GO" id="GO:0003677">
    <property type="term" value="F:DNA binding"/>
    <property type="evidence" value="ECO:0007669"/>
    <property type="project" value="UniProtKB-KW"/>
</dbReference>
<keyword evidence="12" id="KW-1185">Reference proteome</keyword>
<gene>
    <name evidence="11" type="ORF">GOP47_0000652</name>
</gene>
<evidence type="ECO:0000256" key="5">
    <source>
        <dbReference type="ARBA" id="ARBA00023159"/>
    </source>
</evidence>
<comment type="caution">
    <text evidence="11">The sequence shown here is derived from an EMBL/GenBank/DDBJ whole genome shotgun (WGS) entry which is preliminary data.</text>
</comment>
<evidence type="ECO:0000313" key="11">
    <source>
        <dbReference type="EMBL" id="KAI5084483.1"/>
    </source>
</evidence>
<keyword evidence="4" id="KW-0238">DNA-binding</keyword>
<feature type="domain" description="Myb-like" evidence="9">
    <location>
        <begin position="1"/>
        <end position="50"/>
    </location>
</feature>
<evidence type="ECO:0000256" key="7">
    <source>
        <dbReference type="ARBA" id="ARBA00023242"/>
    </source>
</evidence>
<keyword evidence="2" id="KW-0677">Repeat</keyword>
<dbReference type="SMART" id="SM00717">
    <property type="entry name" value="SANT"/>
    <property type="match status" value="2"/>
</dbReference>
<dbReference type="Gene3D" id="1.10.10.60">
    <property type="entry name" value="Homeodomain-like"/>
    <property type="match status" value="2"/>
</dbReference>
<evidence type="ECO:0000256" key="2">
    <source>
        <dbReference type="ARBA" id="ARBA00022737"/>
    </source>
</evidence>
<accession>A0A9D4VFD5</accession>
<feature type="domain" description="HTH myb-type" evidence="10">
    <location>
        <begin position="55"/>
        <end position="105"/>
    </location>
</feature>